<keyword evidence="8" id="KW-0233">DNA recombination</keyword>
<organism evidence="13 14">
    <name type="scientific">Priapulus caudatus</name>
    <name type="common">Priapulid worm</name>
    <dbReference type="NCBI Taxonomy" id="37621"/>
    <lineage>
        <taxon>Eukaryota</taxon>
        <taxon>Metazoa</taxon>
        <taxon>Ecdysozoa</taxon>
        <taxon>Scalidophora</taxon>
        <taxon>Priapulida</taxon>
        <taxon>Priapulimorpha</taxon>
        <taxon>Priapulimorphida</taxon>
        <taxon>Priapulidae</taxon>
        <taxon>Priapulus</taxon>
    </lineage>
</organism>
<accession>A0ABM1EWV0</accession>
<keyword evidence="2" id="KW-0436">Ligase</keyword>
<dbReference type="Pfam" id="PF01068">
    <property type="entry name" value="DNA_ligase_A_M"/>
    <property type="match status" value="1"/>
</dbReference>
<keyword evidence="5" id="KW-0547">Nucleotide-binding</keyword>
<dbReference type="SUPFAM" id="SSF56091">
    <property type="entry name" value="DNA ligase/mRNA capping enzyme, catalytic domain"/>
    <property type="match status" value="1"/>
</dbReference>
<dbReference type="InterPro" id="IPR012309">
    <property type="entry name" value="DNA_ligase_ATP-dep_C"/>
</dbReference>
<keyword evidence="6" id="KW-0227">DNA damage</keyword>
<dbReference type="SUPFAM" id="SSF117018">
    <property type="entry name" value="ATP-dependent DNA ligase DNA-binding domain"/>
    <property type="match status" value="1"/>
</dbReference>
<dbReference type="RefSeq" id="XP_014676671.1">
    <property type="nucleotide sequence ID" value="XM_014821185.1"/>
</dbReference>
<evidence type="ECO:0000256" key="10">
    <source>
        <dbReference type="ARBA" id="ARBA00023306"/>
    </source>
</evidence>
<reference evidence="14" key="1">
    <citation type="submission" date="2025-08" db="UniProtKB">
        <authorList>
            <consortium name="RefSeq"/>
        </authorList>
    </citation>
    <scope>IDENTIFICATION</scope>
</reference>
<feature type="compositionally biased region" description="Low complexity" evidence="11">
    <location>
        <begin position="136"/>
        <end position="146"/>
    </location>
</feature>
<feature type="compositionally biased region" description="Basic residues" evidence="11">
    <location>
        <begin position="440"/>
        <end position="449"/>
    </location>
</feature>
<evidence type="ECO:0000256" key="7">
    <source>
        <dbReference type="ARBA" id="ARBA00022840"/>
    </source>
</evidence>
<evidence type="ECO:0000256" key="11">
    <source>
        <dbReference type="SAM" id="MobiDB-lite"/>
    </source>
</evidence>
<evidence type="ECO:0000256" key="1">
    <source>
        <dbReference type="ARBA" id="ARBA00007572"/>
    </source>
</evidence>
<keyword evidence="3" id="KW-0132">Cell division</keyword>
<keyword evidence="4" id="KW-0235">DNA replication</keyword>
<evidence type="ECO:0000256" key="4">
    <source>
        <dbReference type="ARBA" id="ARBA00022705"/>
    </source>
</evidence>
<protein>
    <submittedName>
        <fullName evidence="14">DNA ligase 1-like</fullName>
    </submittedName>
</protein>
<keyword evidence="7" id="KW-0067">ATP-binding</keyword>
<comment type="similarity">
    <text evidence="1">Belongs to the ATP-dependent DNA ligase family.</text>
</comment>
<dbReference type="InterPro" id="IPR050191">
    <property type="entry name" value="ATP-dep_DNA_ligase"/>
</dbReference>
<dbReference type="Gene3D" id="3.30.470.30">
    <property type="entry name" value="DNA ligase/mRNA capping enzyme"/>
    <property type="match status" value="1"/>
</dbReference>
<dbReference type="Gene3D" id="2.40.50.140">
    <property type="entry name" value="Nucleic acid-binding proteins"/>
    <property type="match status" value="2"/>
</dbReference>
<gene>
    <name evidence="14" type="primary">LOC106816561</name>
</gene>
<evidence type="ECO:0000313" key="13">
    <source>
        <dbReference type="Proteomes" id="UP000695022"/>
    </source>
</evidence>
<feature type="compositionally biased region" description="Basic and acidic residues" evidence="11">
    <location>
        <begin position="522"/>
        <end position="543"/>
    </location>
</feature>
<keyword evidence="13" id="KW-1185">Reference proteome</keyword>
<dbReference type="Proteomes" id="UP000695022">
    <property type="component" value="Unplaced"/>
</dbReference>
<dbReference type="InterPro" id="IPR012310">
    <property type="entry name" value="DNA_ligase_ATP-dep_cent"/>
</dbReference>
<dbReference type="InterPro" id="IPR012308">
    <property type="entry name" value="DNA_ligase_ATP-dep_N"/>
</dbReference>
<evidence type="ECO:0000256" key="2">
    <source>
        <dbReference type="ARBA" id="ARBA00022598"/>
    </source>
</evidence>
<keyword evidence="9" id="KW-0234">DNA repair</keyword>
<feature type="compositionally biased region" description="Basic and acidic residues" evidence="11">
    <location>
        <begin position="485"/>
        <end position="501"/>
    </location>
</feature>
<dbReference type="PROSITE" id="PS50160">
    <property type="entry name" value="DNA_LIGASE_A3"/>
    <property type="match status" value="1"/>
</dbReference>
<dbReference type="PANTHER" id="PTHR45674:SF4">
    <property type="entry name" value="DNA LIGASE 1"/>
    <property type="match status" value="1"/>
</dbReference>
<dbReference type="GeneID" id="106816561"/>
<proteinExistence type="inferred from homology"/>
<feature type="compositionally biased region" description="Basic residues" evidence="11">
    <location>
        <begin position="166"/>
        <end position="178"/>
    </location>
</feature>
<feature type="compositionally biased region" description="Basic residues" evidence="11">
    <location>
        <begin position="390"/>
        <end position="401"/>
    </location>
</feature>
<evidence type="ECO:0000256" key="5">
    <source>
        <dbReference type="ARBA" id="ARBA00022741"/>
    </source>
</evidence>
<evidence type="ECO:0000256" key="6">
    <source>
        <dbReference type="ARBA" id="ARBA00022763"/>
    </source>
</evidence>
<dbReference type="SUPFAM" id="SSF50249">
    <property type="entry name" value="Nucleic acid-binding proteins"/>
    <property type="match status" value="2"/>
</dbReference>
<feature type="region of interest" description="Disordered" evidence="11">
    <location>
        <begin position="1"/>
        <end position="584"/>
    </location>
</feature>
<feature type="compositionally biased region" description="Acidic residues" evidence="11">
    <location>
        <begin position="207"/>
        <end position="217"/>
    </location>
</feature>
<evidence type="ECO:0000256" key="8">
    <source>
        <dbReference type="ARBA" id="ARBA00023172"/>
    </source>
</evidence>
<dbReference type="InterPro" id="IPR012340">
    <property type="entry name" value="NA-bd_OB-fold"/>
</dbReference>
<feature type="compositionally biased region" description="Basic residues" evidence="11">
    <location>
        <begin position="416"/>
        <end position="425"/>
    </location>
</feature>
<name>A0ABM1EWV0_PRICU</name>
<sequence>MAQRSITSFFAPPKPKVKNQASSSVAKNGTTTEVPAVKDDNNKGKTSKSPLQPKNESPEDSKSPSGKNVPIRKGNVKQEEVSPVKTVEPVRKRRRVIESDSEEEGQSAAAGAQTKEAVKVQPIANGGGSIRDESSGDAVVAGSSAGTPSRVPLAPLVSPDGVPLRKTARKSFASRRKPRESGDDGGSHPQSPDVDGRVGSARRQDDVDGEDEEDMDVDTGKSEVATTEEAMKKEKEEEVVKKEVRHKNEPDAMEEGSEEEEEEEDEEEEKGEEEEEEEEEKGEEEEEEEEEKGEEKDEVRPRKKPSAIEESSEEEDEKKEKKVQHRKKPAVVEESSEEEDEKKEKKVQHRKKPAVVEESSEEEEEKKEKKVQHRKKPAVAEESSEEKDKKKEKKVQHRKKPAVVEESSEEEEEKIKKKVQHRKKPAVVEESSEEEEAEKKKKVHHRRKPTPVEESSEEEEEEARNKKEAAPVRTLHSFFSGSRTKAAENKANEKTAKESSVKRQTSPQAGKKGVETEVEEKEVEKAEKAEKEVEKGEKAEKGENNAGESKSSAQKKAAVNPFASMMGGGKKAGEEDEGATYAPGKRGYDPVADAFWRRGEHVPYLALAKTFEVIENTSARYIVEVLCNLLRSVIALSAHDLLPCVYLCTNRLAPAYAGVELGIGDTVLMRVVAAATGRTVDKIKADVAEKGDIGIVAETSRSTQRTMFRPNKLTVPAVFAKLKEIATMSGNSVMSKKVDKIKGMFVACRHAEARYLMRSLSGKLRIGLAEQSVLTALARAVVTTPPSGEEFPPPVLDASKGISADAFKKMLDEGTHLLKQTYSECPNYDAIIDVILKHGLKELPNHCKLTPVPVCSFSVTGVPAMCHFPVHHDFPMVHVTEAGEVRIYSRNSEDNTSKYPDVVARMPRALRAGVTSCVVDAEAVAWHRETKQIQPFQVLSTRKRKDALADEIKVQVCIYAFDLLYLNGRPLVREPLRRRRELLYESLEEREGELTFARSMTSADTEEIAIFLEESIKGRLAHVWEIKCADLSVSPVHKAGMGIVDPEKGISLRFPRFLRIRDDKKPEEATSSSQVKKDYLEGVGDTLDVVVIGGYHGKGKRTGQYGGFLLAAYDEQEEEFQTICKIGTGFKDEDLERHTASLKEHVIDKPRSYYRYDHSLEPDHWFDAVQVWLRSSALTCSVSAVHQAAWASSAGEGLPCLWL</sequence>
<evidence type="ECO:0000313" key="14">
    <source>
        <dbReference type="RefSeq" id="XP_014676671.1"/>
    </source>
</evidence>
<evidence type="ECO:0000256" key="9">
    <source>
        <dbReference type="ARBA" id="ARBA00023204"/>
    </source>
</evidence>
<feature type="domain" description="ATP-dependent DNA ligase family profile" evidence="12">
    <location>
        <begin position="949"/>
        <end position="1114"/>
    </location>
</feature>
<dbReference type="Gene3D" id="1.10.3260.10">
    <property type="entry name" value="DNA ligase, ATP-dependent, N-terminal domain"/>
    <property type="match status" value="1"/>
</dbReference>
<evidence type="ECO:0000256" key="3">
    <source>
        <dbReference type="ARBA" id="ARBA00022618"/>
    </source>
</evidence>
<keyword evidence="10" id="KW-0131">Cell cycle</keyword>
<dbReference type="Pfam" id="PF04675">
    <property type="entry name" value="DNA_ligase_A_N"/>
    <property type="match status" value="1"/>
</dbReference>
<dbReference type="InterPro" id="IPR036599">
    <property type="entry name" value="DNA_ligase_N_sf"/>
</dbReference>
<feature type="compositionally biased region" description="Basic and acidic residues" evidence="11">
    <location>
        <begin position="229"/>
        <end position="250"/>
    </location>
</feature>
<dbReference type="PANTHER" id="PTHR45674">
    <property type="entry name" value="DNA LIGASE 1/3 FAMILY MEMBER"/>
    <property type="match status" value="1"/>
</dbReference>
<dbReference type="Pfam" id="PF04679">
    <property type="entry name" value="DNA_ligase_A_C"/>
    <property type="match status" value="1"/>
</dbReference>
<feature type="compositionally biased region" description="Acidic residues" evidence="11">
    <location>
        <begin position="251"/>
        <end position="292"/>
    </location>
</feature>
<evidence type="ECO:0000259" key="12">
    <source>
        <dbReference type="PROSITE" id="PS50160"/>
    </source>
</evidence>
<feature type="compositionally biased region" description="Polar residues" evidence="11">
    <location>
        <begin position="19"/>
        <end position="33"/>
    </location>
</feature>